<dbReference type="AlphaFoldDB" id="A0A9X0WEZ7"/>
<dbReference type="Proteomes" id="UP001138802">
    <property type="component" value="Unassembled WGS sequence"/>
</dbReference>
<reference evidence="3 4" key="1">
    <citation type="journal article" date="2020" name="Microorganisms">
        <title>Osmotic Adaptation and Compatible Solute Biosynthesis of Phototrophic Bacteria as Revealed from Genome Analyses.</title>
        <authorList>
            <person name="Imhoff J.F."/>
            <person name="Rahn T."/>
            <person name="Kunzel S."/>
            <person name="Keller A."/>
            <person name="Neulinger S.C."/>
        </authorList>
    </citation>
    <scope>NUCLEOTIDE SEQUENCE [LARGE SCALE GENOMIC DNA]</scope>
    <source>
        <strain evidence="3 4">DSM 21303</strain>
    </source>
</reference>
<comment type="caution">
    <text evidence="3">The sequence shown here is derived from an EMBL/GenBank/DDBJ whole genome shotgun (WGS) entry which is preliminary data.</text>
</comment>
<gene>
    <name evidence="3" type="ORF">CKO25_00220</name>
</gene>
<sequence length="291" mass="31755">MTDLEPLARAIERATGQPFKLRRHLNVGGGCINRAVVLSSADSSYFVKLNSAERLSMFEAEAAGLEALGQAAAIRVPTPICCGTTDAQAYLVMTHCDLSGRLDPARAGEGLAQLHRNTATGYGWHRDNTIGSTPQHNHWAPDWVSFWRDHRLGFQLERAVQNGHGRDLGAAGERLLLGLSALIGHHPPASLLHGDLWGGNIGALPDGEPVLFDPAVYYGDRETDLAMTELFGGFGSGFHAAYRAAWPLPPEFATRKVLYNLYHVLNHLNLFGGGYRAQAQRMIDQLLAEIR</sequence>
<dbReference type="InterPro" id="IPR011009">
    <property type="entry name" value="Kinase-like_dom_sf"/>
</dbReference>
<dbReference type="RefSeq" id="WP_200385907.1">
    <property type="nucleotide sequence ID" value="NZ_NRSD01000001.1"/>
</dbReference>
<protein>
    <recommendedName>
        <fullName evidence="5">Fructosamine kinase family protein</fullName>
    </recommendedName>
</protein>
<dbReference type="PIRSF" id="PIRSF006221">
    <property type="entry name" value="Ketosamine-3-kinase"/>
    <property type="match status" value="1"/>
</dbReference>
<dbReference type="PANTHER" id="PTHR12149">
    <property type="entry name" value="FRUCTOSAMINE 3 KINASE-RELATED PROTEIN"/>
    <property type="match status" value="1"/>
</dbReference>
<dbReference type="EMBL" id="NRSD01000001">
    <property type="protein sequence ID" value="MBK1643104.1"/>
    <property type="molecule type" value="Genomic_DNA"/>
</dbReference>
<evidence type="ECO:0000256" key="1">
    <source>
        <dbReference type="ARBA" id="ARBA00009460"/>
    </source>
</evidence>
<dbReference type="SUPFAM" id="SSF56112">
    <property type="entry name" value="Protein kinase-like (PK-like)"/>
    <property type="match status" value="1"/>
</dbReference>
<evidence type="ECO:0008006" key="5">
    <source>
        <dbReference type="Google" id="ProtNLM"/>
    </source>
</evidence>
<organism evidence="3 4">
    <name type="scientific">Thiocapsa imhoffii</name>
    <dbReference type="NCBI Taxonomy" id="382777"/>
    <lineage>
        <taxon>Bacteria</taxon>
        <taxon>Pseudomonadati</taxon>
        <taxon>Pseudomonadota</taxon>
        <taxon>Gammaproteobacteria</taxon>
        <taxon>Chromatiales</taxon>
        <taxon>Chromatiaceae</taxon>
        <taxon>Thiocapsa</taxon>
    </lineage>
</organism>
<keyword evidence="2" id="KW-0418">Kinase</keyword>
<accession>A0A9X0WEZ7</accession>
<evidence type="ECO:0000313" key="4">
    <source>
        <dbReference type="Proteomes" id="UP001138802"/>
    </source>
</evidence>
<dbReference type="PANTHER" id="PTHR12149:SF8">
    <property type="entry name" value="PROTEIN-RIBULOSAMINE 3-KINASE"/>
    <property type="match status" value="1"/>
</dbReference>
<evidence type="ECO:0000313" key="3">
    <source>
        <dbReference type="EMBL" id="MBK1643104.1"/>
    </source>
</evidence>
<dbReference type="InterPro" id="IPR016477">
    <property type="entry name" value="Fructo-/Ketosamine-3-kinase"/>
</dbReference>
<keyword evidence="2" id="KW-0808">Transferase</keyword>
<name>A0A9X0WEZ7_9GAMM</name>
<evidence type="ECO:0000256" key="2">
    <source>
        <dbReference type="PIRNR" id="PIRNR006221"/>
    </source>
</evidence>
<dbReference type="Pfam" id="PF03881">
    <property type="entry name" value="Fructosamin_kin"/>
    <property type="match status" value="1"/>
</dbReference>
<proteinExistence type="inferred from homology"/>
<dbReference type="Gene3D" id="3.30.200.20">
    <property type="entry name" value="Phosphorylase Kinase, domain 1"/>
    <property type="match status" value="1"/>
</dbReference>
<keyword evidence="4" id="KW-1185">Reference proteome</keyword>
<dbReference type="Gene3D" id="3.90.1200.10">
    <property type="match status" value="1"/>
</dbReference>
<comment type="similarity">
    <text evidence="1 2">Belongs to the fructosamine kinase family.</text>
</comment>
<dbReference type="GO" id="GO:0016301">
    <property type="term" value="F:kinase activity"/>
    <property type="evidence" value="ECO:0007669"/>
    <property type="project" value="UniProtKB-UniRule"/>
</dbReference>